<protein>
    <submittedName>
        <fullName evidence="1">Glycosylase</fullName>
    </submittedName>
</protein>
<sequence length="83" mass="9437">MKEIKIIGSALPNIPWEDRPESSSVPLWRYSQNPIIKRNQLPDSNSIFNSAVVKFKDGFAGVFRCDDKNRRMTLHAGFSKDAV</sequence>
<gene>
    <name evidence="1" type="ORF">OBE_09409</name>
</gene>
<dbReference type="SUPFAM" id="SSF75005">
    <property type="entry name" value="Arabinanase/levansucrase/invertase"/>
    <property type="match status" value="1"/>
</dbReference>
<feature type="non-terminal residue" evidence="1">
    <location>
        <position position="83"/>
    </location>
</feature>
<dbReference type="AlphaFoldDB" id="K1SG69"/>
<dbReference type="InterPro" id="IPR023296">
    <property type="entry name" value="Glyco_hydro_beta-prop_sf"/>
</dbReference>
<evidence type="ECO:0000313" key="1">
    <source>
        <dbReference type="EMBL" id="EKC59612.1"/>
    </source>
</evidence>
<dbReference type="Gene3D" id="2.115.10.20">
    <property type="entry name" value="Glycosyl hydrolase domain, family 43"/>
    <property type="match status" value="1"/>
</dbReference>
<dbReference type="EMBL" id="AJWZ01006494">
    <property type="protein sequence ID" value="EKC59612.1"/>
    <property type="molecule type" value="Genomic_DNA"/>
</dbReference>
<organism evidence="1">
    <name type="scientific">human gut metagenome</name>
    <dbReference type="NCBI Taxonomy" id="408170"/>
    <lineage>
        <taxon>unclassified sequences</taxon>
        <taxon>metagenomes</taxon>
        <taxon>organismal metagenomes</taxon>
    </lineage>
</organism>
<reference evidence="1" key="1">
    <citation type="journal article" date="2013" name="Environ. Microbiol.">
        <title>Microbiota from the distal guts of lean and obese adolescents exhibit partial functional redundancy besides clear differences in community structure.</title>
        <authorList>
            <person name="Ferrer M."/>
            <person name="Ruiz A."/>
            <person name="Lanza F."/>
            <person name="Haange S.B."/>
            <person name="Oberbach A."/>
            <person name="Till H."/>
            <person name="Bargiela R."/>
            <person name="Campoy C."/>
            <person name="Segura M.T."/>
            <person name="Richter M."/>
            <person name="von Bergen M."/>
            <person name="Seifert J."/>
            <person name="Suarez A."/>
        </authorList>
    </citation>
    <scope>NUCLEOTIDE SEQUENCE</scope>
</reference>
<name>K1SG69_9ZZZZ</name>
<proteinExistence type="predicted"/>
<accession>K1SG69</accession>
<comment type="caution">
    <text evidence="1">The sequence shown here is derived from an EMBL/GenBank/DDBJ whole genome shotgun (WGS) entry which is preliminary data.</text>
</comment>